<gene>
    <name evidence="6" type="ORF">UK23_35270</name>
</gene>
<dbReference type="PATRIC" id="fig|68170.10.peg.9195"/>
<dbReference type="InterPro" id="IPR046335">
    <property type="entry name" value="LacI/GalR-like_sensor"/>
</dbReference>
<dbReference type="PANTHER" id="PTHR30146:SF153">
    <property type="entry name" value="LACTOSE OPERON REPRESSOR"/>
    <property type="match status" value="1"/>
</dbReference>
<name>A0A0F0GHD0_LENAE</name>
<evidence type="ECO:0000256" key="3">
    <source>
        <dbReference type="ARBA" id="ARBA00023163"/>
    </source>
</evidence>
<evidence type="ECO:0000313" key="7">
    <source>
        <dbReference type="Proteomes" id="UP000033393"/>
    </source>
</evidence>
<dbReference type="GO" id="GO:0000976">
    <property type="term" value="F:transcription cis-regulatory region binding"/>
    <property type="evidence" value="ECO:0007669"/>
    <property type="project" value="TreeGrafter"/>
</dbReference>
<feature type="region of interest" description="Disordered" evidence="4">
    <location>
        <begin position="1"/>
        <end position="20"/>
    </location>
</feature>
<feature type="domain" description="HTH lacI-type" evidence="5">
    <location>
        <begin position="12"/>
        <end position="68"/>
    </location>
</feature>
<dbReference type="InterPro" id="IPR000843">
    <property type="entry name" value="HTH_LacI"/>
</dbReference>
<dbReference type="AlphaFoldDB" id="A0A0F0GHD0"/>
<dbReference type="SUPFAM" id="SSF47413">
    <property type="entry name" value="lambda repressor-like DNA-binding domains"/>
    <property type="match status" value="1"/>
</dbReference>
<dbReference type="PANTHER" id="PTHR30146">
    <property type="entry name" value="LACI-RELATED TRANSCRIPTIONAL REPRESSOR"/>
    <property type="match status" value="1"/>
</dbReference>
<dbReference type="Proteomes" id="UP000033393">
    <property type="component" value="Unassembled WGS sequence"/>
</dbReference>
<proteinExistence type="predicted"/>
<dbReference type="PROSITE" id="PS50932">
    <property type="entry name" value="HTH_LACI_2"/>
    <property type="match status" value="1"/>
</dbReference>
<dbReference type="InterPro" id="IPR028082">
    <property type="entry name" value="Peripla_BP_I"/>
</dbReference>
<reference evidence="6 7" key="1">
    <citation type="submission" date="2015-02" db="EMBL/GenBank/DDBJ databases">
        <authorList>
            <person name="Ju K.-S."/>
            <person name="Doroghazi J.R."/>
            <person name="Metcalf W."/>
        </authorList>
    </citation>
    <scope>NUCLEOTIDE SEQUENCE [LARGE SCALE GENOMIC DNA]</scope>
    <source>
        <strain evidence="6 7">NRRL B-16140</strain>
    </source>
</reference>
<comment type="caution">
    <text evidence="6">The sequence shown here is derived from an EMBL/GenBank/DDBJ whole genome shotgun (WGS) entry which is preliminary data.</text>
</comment>
<accession>A0A0F0GHD0</accession>
<dbReference type="OrthoDB" id="3288692at2"/>
<dbReference type="InterPro" id="IPR010982">
    <property type="entry name" value="Lambda_DNA-bd_dom_sf"/>
</dbReference>
<dbReference type="CDD" id="cd01392">
    <property type="entry name" value="HTH_LacI"/>
    <property type="match status" value="1"/>
</dbReference>
<evidence type="ECO:0000313" key="6">
    <source>
        <dbReference type="EMBL" id="KJK42904.1"/>
    </source>
</evidence>
<dbReference type="EMBL" id="JYJG01000322">
    <property type="protein sequence ID" value="KJK42904.1"/>
    <property type="molecule type" value="Genomic_DNA"/>
</dbReference>
<dbReference type="GO" id="GO:0003700">
    <property type="term" value="F:DNA-binding transcription factor activity"/>
    <property type="evidence" value="ECO:0007669"/>
    <property type="project" value="TreeGrafter"/>
</dbReference>
<evidence type="ECO:0000256" key="1">
    <source>
        <dbReference type="ARBA" id="ARBA00023015"/>
    </source>
</evidence>
<dbReference type="Pfam" id="PF13377">
    <property type="entry name" value="Peripla_BP_3"/>
    <property type="match status" value="1"/>
</dbReference>
<dbReference type="Gene3D" id="3.40.50.2300">
    <property type="match status" value="2"/>
</dbReference>
<evidence type="ECO:0000256" key="2">
    <source>
        <dbReference type="ARBA" id="ARBA00023125"/>
    </source>
</evidence>
<keyword evidence="3" id="KW-0804">Transcription</keyword>
<dbReference type="SMART" id="SM00354">
    <property type="entry name" value="HTH_LACI"/>
    <property type="match status" value="1"/>
</dbReference>
<dbReference type="SUPFAM" id="SSF53822">
    <property type="entry name" value="Periplasmic binding protein-like I"/>
    <property type="match status" value="1"/>
</dbReference>
<sequence length="338" mass="35302">MAGGTARSGRRATSADVAREAGVSRSTVSFVLNGTKGQTIPEPTRQRVLEAAARLRYAPSAEARTLSRGRSDVVLLYQPPQLPMTADMGALVEFLAAEFAEAGLTAVTHPWSRKPDGDVLTAITPVAVIAWDLPDDAVTAMRHNGVRAVISLTAESDPVAQWIWGTRENGIARLQVERLLSAGHRRLGYARPHDARLAEASEMRLKALRQACAAHGLPAPVAVSIPGDGEGARPAADAVAAWRELVPAVTGVCAHDDVAALSVLAGLREHGLAAPADLAVIGAGDSPAARLAVPPLTMVAVDMLVTARHLVAAVTSLLDGRPVPAGPEVTQVIERHSV</sequence>
<evidence type="ECO:0000259" key="5">
    <source>
        <dbReference type="PROSITE" id="PS50932"/>
    </source>
</evidence>
<keyword evidence="2" id="KW-0238">DNA-binding</keyword>
<dbReference type="Pfam" id="PF00356">
    <property type="entry name" value="LacI"/>
    <property type="match status" value="1"/>
</dbReference>
<evidence type="ECO:0000256" key="4">
    <source>
        <dbReference type="SAM" id="MobiDB-lite"/>
    </source>
</evidence>
<dbReference type="Gene3D" id="1.10.260.40">
    <property type="entry name" value="lambda repressor-like DNA-binding domains"/>
    <property type="match status" value="1"/>
</dbReference>
<keyword evidence="1" id="KW-0805">Transcription regulation</keyword>
<organism evidence="6 7">
    <name type="scientific">Lentzea aerocolonigenes</name>
    <name type="common">Lechevalieria aerocolonigenes</name>
    <name type="synonym">Saccharothrix aerocolonigenes</name>
    <dbReference type="NCBI Taxonomy" id="68170"/>
    <lineage>
        <taxon>Bacteria</taxon>
        <taxon>Bacillati</taxon>
        <taxon>Actinomycetota</taxon>
        <taxon>Actinomycetes</taxon>
        <taxon>Pseudonocardiales</taxon>
        <taxon>Pseudonocardiaceae</taxon>
        <taxon>Lentzea</taxon>
    </lineage>
</organism>
<protein>
    <submittedName>
        <fullName evidence="6">LacI family transcriptional regulator</fullName>
    </submittedName>
</protein>
<keyword evidence="7" id="KW-1185">Reference proteome</keyword>
<dbReference type="CDD" id="cd06267">
    <property type="entry name" value="PBP1_LacI_sugar_binding-like"/>
    <property type="match status" value="1"/>
</dbReference>